<comment type="subcellular location">
    <subcellularLocation>
        <location evidence="1">Nucleus</location>
        <location evidence="1">Nuclear pore complex</location>
    </subcellularLocation>
</comment>
<evidence type="ECO:0000256" key="12">
    <source>
        <dbReference type="PROSITE-ProRule" id="PRU00804"/>
    </source>
</evidence>
<organism evidence="17">
    <name type="scientific">Brugia pahangi</name>
    <name type="common">Filarial nematode worm</name>
    <dbReference type="NCBI Taxonomy" id="6280"/>
    <lineage>
        <taxon>Eukaryota</taxon>
        <taxon>Metazoa</taxon>
        <taxon>Ecdysozoa</taxon>
        <taxon>Nematoda</taxon>
        <taxon>Chromadorea</taxon>
        <taxon>Rhabditida</taxon>
        <taxon>Spirurina</taxon>
        <taxon>Spiruromorpha</taxon>
        <taxon>Filarioidea</taxon>
        <taxon>Onchocercidae</taxon>
        <taxon>Brugia</taxon>
    </lineage>
</organism>
<dbReference type="GO" id="GO:0005543">
    <property type="term" value="F:phospholipid binding"/>
    <property type="evidence" value="ECO:0007669"/>
    <property type="project" value="TreeGrafter"/>
</dbReference>
<keyword evidence="9 12" id="KW-0539">Nucleus</keyword>
<dbReference type="CDD" id="cd12441">
    <property type="entry name" value="RRM_Nup53_like"/>
    <property type="match status" value="1"/>
</dbReference>
<feature type="region of interest" description="Disordered" evidence="13">
    <location>
        <begin position="44"/>
        <end position="79"/>
    </location>
</feature>
<keyword evidence="4 12" id="KW-0813">Transport</keyword>
<evidence type="ECO:0000256" key="9">
    <source>
        <dbReference type="ARBA" id="ARBA00023242"/>
    </source>
</evidence>
<dbReference type="GO" id="GO:0006999">
    <property type="term" value="P:nuclear pore organization"/>
    <property type="evidence" value="ECO:0007669"/>
    <property type="project" value="TreeGrafter"/>
</dbReference>
<dbReference type="EMBL" id="UZAD01000013">
    <property type="protein sequence ID" value="VDN81517.1"/>
    <property type="molecule type" value="Genomic_DNA"/>
</dbReference>
<evidence type="ECO:0000256" key="1">
    <source>
        <dbReference type="ARBA" id="ARBA00004567"/>
    </source>
</evidence>
<evidence type="ECO:0000313" key="16">
    <source>
        <dbReference type="Proteomes" id="UP000278627"/>
    </source>
</evidence>
<feature type="domain" description="RRM Nup35-type" evidence="14">
    <location>
        <begin position="151"/>
        <end position="231"/>
    </location>
</feature>
<comment type="similarity">
    <text evidence="2">Belongs to the Nup35 family.</text>
</comment>
<dbReference type="Proteomes" id="UP000278627">
    <property type="component" value="Unassembled WGS sequence"/>
</dbReference>
<dbReference type="GO" id="GO:0044613">
    <property type="term" value="C:nuclear pore central transport channel"/>
    <property type="evidence" value="ECO:0007669"/>
    <property type="project" value="TreeGrafter"/>
</dbReference>
<gene>
    <name evidence="15" type="ORF">BPAG_LOCUS331</name>
</gene>
<evidence type="ECO:0000313" key="15">
    <source>
        <dbReference type="EMBL" id="VDN81517.1"/>
    </source>
</evidence>
<dbReference type="AlphaFoldDB" id="A0A0N4SXD7"/>
<dbReference type="PANTHER" id="PTHR21527:SF6">
    <property type="entry name" value="NUCLEOPORIN NUP35"/>
    <property type="match status" value="1"/>
</dbReference>
<evidence type="ECO:0000259" key="14">
    <source>
        <dbReference type="PROSITE" id="PS51472"/>
    </source>
</evidence>
<dbReference type="WBParaSite" id="BPAG_0000033001-mRNA-1">
    <property type="protein sequence ID" value="BPAG_0000033001-mRNA-1"/>
    <property type="gene ID" value="BPAG_0000033001"/>
</dbReference>
<dbReference type="GO" id="GO:0031965">
    <property type="term" value="C:nuclear membrane"/>
    <property type="evidence" value="ECO:0007669"/>
    <property type="project" value="InterPro"/>
</dbReference>
<keyword evidence="6" id="KW-0653">Protein transport</keyword>
<dbReference type="GO" id="GO:0017056">
    <property type="term" value="F:structural constituent of nuclear pore"/>
    <property type="evidence" value="ECO:0007669"/>
    <property type="project" value="InterPro"/>
</dbReference>
<proteinExistence type="inferred from homology"/>
<keyword evidence="8 12" id="KW-0906">Nuclear pore complex</keyword>
<evidence type="ECO:0000256" key="4">
    <source>
        <dbReference type="ARBA" id="ARBA00022448"/>
    </source>
</evidence>
<dbReference type="InterPro" id="IPR035979">
    <property type="entry name" value="RBD_domain_sf"/>
</dbReference>
<accession>A0A0N4SXD7</accession>
<reference evidence="15 16" key="2">
    <citation type="submission" date="2018-11" db="EMBL/GenBank/DDBJ databases">
        <authorList>
            <consortium name="Pathogen Informatics"/>
        </authorList>
    </citation>
    <scope>NUCLEOTIDE SEQUENCE [LARGE SCALE GENOMIC DNA]</scope>
</reference>
<evidence type="ECO:0000256" key="13">
    <source>
        <dbReference type="SAM" id="MobiDB-lite"/>
    </source>
</evidence>
<sequence>MIADSEVSLFSDSSRLSSSNTHPQHSAPSFLFGSHSRRRSLIMSFDDSSEKRTTEQDTLTSSSKSSSQTNKSVHWSPALTQTKNTSLGGLYEDFHMDTDLDKLSSVGSDVPVDPPLRSMREELLPSNLLPRDLTSSSTNLSSMLDLKTQQEIAAHWVTVFGFPREDATNVLKLFTRHGTVVAHRFPREGNWMFIRYASPIHAQQALSRNGQIMDGRLRLGVVPVDNQELMNLEDDDYLNIFSQTNNENSNQFSRNGSILSEVSFFCENDPSTITLSCPLDTSFNPSLIASPVRGGIRSLRASFNAVDNYYRVDDEKEPEKSHGFLDKLWSFVS</sequence>
<evidence type="ECO:0000256" key="8">
    <source>
        <dbReference type="ARBA" id="ARBA00023132"/>
    </source>
</evidence>
<dbReference type="PROSITE" id="PS51472">
    <property type="entry name" value="RRM_NUP35"/>
    <property type="match status" value="1"/>
</dbReference>
<dbReference type="GO" id="GO:0006607">
    <property type="term" value="P:NLS-bearing protein import into nucleus"/>
    <property type="evidence" value="ECO:0007669"/>
    <property type="project" value="TreeGrafter"/>
</dbReference>
<evidence type="ECO:0000256" key="5">
    <source>
        <dbReference type="ARBA" id="ARBA00022816"/>
    </source>
</evidence>
<keyword evidence="5 12" id="KW-0509">mRNA transport</keyword>
<evidence type="ECO:0000256" key="11">
    <source>
        <dbReference type="ARBA" id="ARBA00030250"/>
    </source>
</evidence>
<dbReference type="InterPro" id="IPR012677">
    <property type="entry name" value="Nucleotide-bd_a/b_plait_sf"/>
</dbReference>
<evidence type="ECO:0000256" key="6">
    <source>
        <dbReference type="ARBA" id="ARBA00022927"/>
    </source>
</evidence>
<dbReference type="PANTHER" id="PTHR21527">
    <property type="entry name" value="NUCLEOPORIN NUP35"/>
    <property type="match status" value="1"/>
</dbReference>
<dbReference type="Pfam" id="PF05172">
    <property type="entry name" value="RRM_Nup35"/>
    <property type="match status" value="1"/>
</dbReference>
<evidence type="ECO:0000256" key="7">
    <source>
        <dbReference type="ARBA" id="ARBA00023010"/>
    </source>
</evidence>
<reference evidence="17" key="1">
    <citation type="submission" date="2017-02" db="UniProtKB">
        <authorList>
            <consortium name="WormBaseParasite"/>
        </authorList>
    </citation>
    <scope>IDENTIFICATION</scope>
</reference>
<dbReference type="SUPFAM" id="SSF54928">
    <property type="entry name" value="RNA-binding domain, RBD"/>
    <property type="match status" value="1"/>
</dbReference>
<feature type="compositionally biased region" description="Low complexity" evidence="13">
    <location>
        <begin position="60"/>
        <end position="72"/>
    </location>
</feature>
<dbReference type="Gene3D" id="3.30.70.330">
    <property type="match status" value="1"/>
</dbReference>
<dbReference type="FunFam" id="3.30.70.330:FF:000095">
    <property type="entry name" value="Putative Nucleoporin NUP53"/>
    <property type="match status" value="1"/>
</dbReference>
<name>A0A0N4SXD7_BRUPA</name>
<keyword evidence="16" id="KW-1185">Reference proteome</keyword>
<dbReference type="GO" id="GO:0051028">
    <property type="term" value="P:mRNA transport"/>
    <property type="evidence" value="ECO:0007669"/>
    <property type="project" value="UniProtKB-UniRule"/>
</dbReference>
<feature type="region of interest" description="Disordered" evidence="13">
    <location>
        <begin position="13"/>
        <end position="32"/>
    </location>
</feature>
<evidence type="ECO:0000256" key="2">
    <source>
        <dbReference type="ARBA" id="ARBA00009454"/>
    </source>
</evidence>
<dbReference type="GO" id="GO:0044615">
    <property type="term" value="C:nuclear pore nuclear basket"/>
    <property type="evidence" value="ECO:0007669"/>
    <property type="project" value="TreeGrafter"/>
</dbReference>
<evidence type="ECO:0000256" key="3">
    <source>
        <dbReference type="ARBA" id="ARBA00016439"/>
    </source>
</evidence>
<dbReference type="STRING" id="6280.A0A0N4SXD7"/>
<dbReference type="InterPro" id="IPR007846">
    <property type="entry name" value="RRM_NUP35_dom"/>
</dbReference>
<evidence type="ECO:0000313" key="17">
    <source>
        <dbReference type="WBParaSite" id="BPAG_0000033001-mRNA-1"/>
    </source>
</evidence>
<protein>
    <recommendedName>
        <fullName evidence="3">Nucleoporin NUP35</fullName>
    </recommendedName>
    <alternativeName>
        <fullName evidence="11">35 kDa nucleoporin</fullName>
    </alternativeName>
    <alternativeName>
        <fullName evidence="10">Nucleoporin NUP53</fullName>
    </alternativeName>
</protein>
<keyword evidence="7" id="KW-0811">Translocation</keyword>
<evidence type="ECO:0000256" key="10">
    <source>
        <dbReference type="ARBA" id="ARBA00029997"/>
    </source>
</evidence>
<dbReference type="GO" id="GO:0003676">
    <property type="term" value="F:nucleic acid binding"/>
    <property type="evidence" value="ECO:0007669"/>
    <property type="project" value="InterPro"/>
</dbReference>